<evidence type="ECO:0008006" key="2">
    <source>
        <dbReference type="Google" id="ProtNLM"/>
    </source>
</evidence>
<protein>
    <recommendedName>
        <fullName evidence="2">ISAzo13 family transposase</fullName>
    </recommendedName>
</protein>
<feature type="non-terminal residue" evidence="1">
    <location>
        <position position="319"/>
    </location>
</feature>
<dbReference type="InterPro" id="IPR011518">
    <property type="entry name" value="Transposase_36"/>
</dbReference>
<feature type="non-terminal residue" evidence="1">
    <location>
        <position position="1"/>
    </location>
</feature>
<comment type="caution">
    <text evidence="1">The sequence shown here is derived from an EMBL/GenBank/DDBJ whole genome shotgun (WGS) entry which is preliminary data.</text>
</comment>
<proteinExistence type="predicted"/>
<reference evidence="1" key="1">
    <citation type="journal article" date="2014" name="Front. Microbiol.">
        <title>High frequency of phylogenetically diverse reductive dehalogenase-homologous genes in deep subseafloor sedimentary metagenomes.</title>
        <authorList>
            <person name="Kawai M."/>
            <person name="Futagami T."/>
            <person name="Toyoda A."/>
            <person name="Takaki Y."/>
            <person name="Nishi S."/>
            <person name="Hori S."/>
            <person name="Arai W."/>
            <person name="Tsubouchi T."/>
            <person name="Morono Y."/>
            <person name="Uchiyama I."/>
            <person name="Ito T."/>
            <person name="Fujiyama A."/>
            <person name="Inagaki F."/>
            <person name="Takami H."/>
        </authorList>
    </citation>
    <scope>NUCLEOTIDE SEQUENCE</scope>
    <source>
        <strain evidence="1">Expedition CK06-06</strain>
    </source>
</reference>
<gene>
    <name evidence="1" type="ORF">S01H4_23265</name>
</gene>
<sequence length="319" mass="35832">EMCYQKCMKNSLKEQETVARKYQALSDCLTERGQRLWAAAEALSYGHGGIFLVSQATNLARSTIHRGIKEIQDENTSKRKGIRKSGGGRKKVSVEQEKLIDALDALVEPTARGDPESPLRWTCKSTRNLADELKRQGYKISYRTTAGLLHELEYSLQSNKKTLEGTSHVDRNAQFGYINDSVIKLQKTGQPTISVDAKKKENIGNYKNNGQELCKKGKPVEVKGHDFIDKRLGKVTPYGIYDIGKNTGWVSVGISADTAEFAVNSIRTWWYAMGTHSYANIKELLITADCGGSNGYRVRLWKYELQRLSDETGFSIHVR</sequence>
<accession>X1C0S8</accession>
<dbReference type="Pfam" id="PF07592">
    <property type="entry name" value="DDE_Tnp_ISAZ013"/>
    <property type="match status" value="1"/>
</dbReference>
<dbReference type="AlphaFoldDB" id="X1C0S8"/>
<dbReference type="EMBL" id="BART01010769">
    <property type="protein sequence ID" value="GAG90058.1"/>
    <property type="molecule type" value="Genomic_DNA"/>
</dbReference>
<name>X1C0S8_9ZZZZ</name>
<evidence type="ECO:0000313" key="1">
    <source>
        <dbReference type="EMBL" id="GAG90058.1"/>
    </source>
</evidence>
<dbReference type="NCBIfam" id="NF033519">
    <property type="entry name" value="transpos_ISAzo13"/>
    <property type="match status" value="1"/>
</dbReference>
<organism evidence="1">
    <name type="scientific">marine sediment metagenome</name>
    <dbReference type="NCBI Taxonomy" id="412755"/>
    <lineage>
        <taxon>unclassified sequences</taxon>
        <taxon>metagenomes</taxon>
        <taxon>ecological metagenomes</taxon>
    </lineage>
</organism>